<evidence type="ECO:0000313" key="1">
    <source>
        <dbReference type="EMBL" id="MFC5293075.1"/>
    </source>
</evidence>
<evidence type="ECO:0000313" key="2">
    <source>
        <dbReference type="Proteomes" id="UP001595976"/>
    </source>
</evidence>
<accession>A0ABW0F5E3</accession>
<reference evidence="2" key="1">
    <citation type="journal article" date="2019" name="Int. J. Syst. Evol. Microbiol.">
        <title>The Global Catalogue of Microorganisms (GCM) 10K type strain sequencing project: providing services to taxonomists for standard genome sequencing and annotation.</title>
        <authorList>
            <consortium name="The Broad Institute Genomics Platform"/>
            <consortium name="The Broad Institute Genome Sequencing Center for Infectious Disease"/>
            <person name="Wu L."/>
            <person name="Ma J."/>
        </authorList>
    </citation>
    <scope>NUCLEOTIDE SEQUENCE [LARGE SCALE GENOMIC DNA]</scope>
    <source>
        <strain evidence="2">CGMCC 1.15643</strain>
    </source>
</reference>
<keyword evidence="2" id="KW-1185">Reference proteome</keyword>
<dbReference type="RefSeq" id="WP_260348830.1">
    <property type="nucleotide sequence ID" value="NZ_JAOAOS010000006.1"/>
</dbReference>
<evidence type="ECO:0008006" key="3">
    <source>
        <dbReference type="Google" id="ProtNLM"/>
    </source>
</evidence>
<proteinExistence type="predicted"/>
<dbReference type="Proteomes" id="UP001595976">
    <property type="component" value="Unassembled WGS sequence"/>
</dbReference>
<dbReference type="EMBL" id="JBHSLI010000003">
    <property type="protein sequence ID" value="MFC5293075.1"/>
    <property type="molecule type" value="Genomic_DNA"/>
</dbReference>
<organism evidence="1 2">
    <name type="scientific">Bosea minatitlanensis</name>
    <dbReference type="NCBI Taxonomy" id="128782"/>
    <lineage>
        <taxon>Bacteria</taxon>
        <taxon>Pseudomonadati</taxon>
        <taxon>Pseudomonadota</taxon>
        <taxon>Alphaproteobacteria</taxon>
        <taxon>Hyphomicrobiales</taxon>
        <taxon>Boseaceae</taxon>
        <taxon>Bosea</taxon>
    </lineage>
</organism>
<sequence length="123" mass="13987">MGVLRDLFPPLKDDLKVLGPEVFGAGWKYRLAAHCEVAVRTVHRWCDPKEKTRAPPVDLINWLRDQAETLQTLRLREELSKRLQMQITSGQLHPDVVAALLADLAEYFKTAKTPKDKSRSPKG</sequence>
<protein>
    <recommendedName>
        <fullName evidence="3">Transposase</fullName>
    </recommendedName>
</protein>
<comment type="caution">
    <text evidence="1">The sequence shown here is derived from an EMBL/GenBank/DDBJ whole genome shotgun (WGS) entry which is preliminary data.</text>
</comment>
<gene>
    <name evidence="1" type="ORF">ACFPK2_08730</name>
</gene>
<name>A0ABW0F5E3_9HYPH</name>